<sequence>MRLNCVELFYALLLRFVMKAARRVAATCEQVVCKGGCSWPGLLQGRCMWPGRLHELSPTAKGAHEGSVCMQIGARPQGWRLRAQRPWVGRLWARWPREIASLAHRERSPKNDRKDIDRETLISRNCPRG</sequence>
<comment type="caution">
    <text evidence="2">The sequence shown here is derived from an EMBL/GenBank/DDBJ whole genome shotgun (WGS) entry which is preliminary data.</text>
</comment>
<protein>
    <recommendedName>
        <fullName evidence="4">Secreted protein</fullName>
    </recommendedName>
</protein>
<feature type="signal peptide" evidence="1">
    <location>
        <begin position="1"/>
        <end position="26"/>
    </location>
</feature>
<keyword evidence="1" id="KW-0732">Signal</keyword>
<evidence type="ECO:0000313" key="3">
    <source>
        <dbReference type="Proteomes" id="UP000287651"/>
    </source>
</evidence>
<dbReference type="AlphaFoldDB" id="A0A426YYC1"/>
<name>A0A426YYC1_ENSVE</name>
<evidence type="ECO:0000313" key="2">
    <source>
        <dbReference type="EMBL" id="RRT56661.1"/>
    </source>
</evidence>
<gene>
    <name evidence="2" type="ORF">B296_00042854</name>
</gene>
<accession>A0A426YYC1</accession>
<dbReference type="Proteomes" id="UP000287651">
    <property type="component" value="Unassembled WGS sequence"/>
</dbReference>
<dbReference type="EMBL" id="AMZH03009527">
    <property type="protein sequence ID" value="RRT56661.1"/>
    <property type="molecule type" value="Genomic_DNA"/>
</dbReference>
<proteinExistence type="predicted"/>
<feature type="chain" id="PRO_5019221713" description="Secreted protein" evidence="1">
    <location>
        <begin position="27"/>
        <end position="129"/>
    </location>
</feature>
<evidence type="ECO:0008006" key="4">
    <source>
        <dbReference type="Google" id="ProtNLM"/>
    </source>
</evidence>
<reference evidence="2 3" key="1">
    <citation type="journal article" date="2014" name="Agronomy (Basel)">
        <title>A Draft Genome Sequence for Ensete ventricosum, the Drought-Tolerant Tree Against Hunger.</title>
        <authorList>
            <person name="Harrison J."/>
            <person name="Moore K.A."/>
            <person name="Paszkiewicz K."/>
            <person name="Jones T."/>
            <person name="Grant M."/>
            <person name="Ambacheew D."/>
            <person name="Muzemil S."/>
            <person name="Studholme D.J."/>
        </authorList>
    </citation>
    <scope>NUCLEOTIDE SEQUENCE [LARGE SCALE GENOMIC DNA]</scope>
</reference>
<evidence type="ECO:0000256" key="1">
    <source>
        <dbReference type="SAM" id="SignalP"/>
    </source>
</evidence>
<organism evidence="2 3">
    <name type="scientific">Ensete ventricosum</name>
    <name type="common">Abyssinian banana</name>
    <name type="synonym">Musa ensete</name>
    <dbReference type="NCBI Taxonomy" id="4639"/>
    <lineage>
        <taxon>Eukaryota</taxon>
        <taxon>Viridiplantae</taxon>
        <taxon>Streptophyta</taxon>
        <taxon>Embryophyta</taxon>
        <taxon>Tracheophyta</taxon>
        <taxon>Spermatophyta</taxon>
        <taxon>Magnoliopsida</taxon>
        <taxon>Liliopsida</taxon>
        <taxon>Zingiberales</taxon>
        <taxon>Musaceae</taxon>
        <taxon>Ensete</taxon>
    </lineage>
</organism>